<protein>
    <recommendedName>
        <fullName evidence="17">3,9-dihydroxypterocarpan 6A-monooxygenase</fullName>
    </recommendedName>
</protein>
<dbReference type="Pfam" id="PF00067">
    <property type="entry name" value="p450"/>
    <property type="match status" value="1"/>
</dbReference>
<sequence length="591" mass="65840">MTVDAAPVAVPAAASPDGPGAGEETTSAAKAALMEAAMMRTAQEIFLDSMPEEYEMMVNAIYKVKLSFKFRIVRVSYGKGLTHIEYRVHITSWVLIKSRRNQQKECEIKGQQPPGPMALPVIGHLHYLVGPALVKSLQNLARQYGPLMLLRLGGAACYVVSDAKFAKEILKTNELNFVSRPDIDTSVYNIYKGSAFITAPYDAYWRFMKKLCMTRLLSTTQLNQLSHIREDETLKLLRLLADASRNGESCDVKTVLMAMTNNVICRMAMSIDCSEDANEAREIKELVDQISELGGKLSAGILGPLAKLDIFGYGKQLGQKLGRFDQIVDRIIEEHEQKDISGNGGEGRDLLDILLETSRDPNAEVKLTRTQIKAFFLDIVMAGTDTSSLAMQWSMAELINHPEVFKKLRQEIISVVGENRLVKESDVQNLPYLQAVVKETLRLYPTAPLFIRVCNEDCTIKGFRLKGKTRMLFNSYAINRDPASWTDPDEFIPERYIGGNSDMNFAQSQMEMRGQNFSYLPFGSGRRGCPGASLALTVMHATLGALVQCFDWEFKDGDMVDMEEGKGFTMGMANPLMCYPALHLDPSTLTP</sequence>
<comment type="caution">
    <text evidence="15">The sequence shown here is derived from an EMBL/GenBank/DDBJ whole genome shotgun (WGS) entry which is preliminary data.</text>
</comment>
<evidence type="ECO:0000256" key="7">
    <source>
        <dbReference type="ARBA" id="ARBA00022989"/>
    </source>
</evidence>
<dbReference type="InterPro" id="IPR017972">
    <property type="entry name" value="Cyt_P450_CS"/>
</dbReference>
<keyword evidence="11" id="KW-0472">Membrane</keyword>
<proteinExistence type="inferred from homology"/>
<dbReference type="Proteomes" id="UP001141552">
    <property type="component" value="Unassembled WGS sequence"/>
</dbReference>
<feature type="binding site" description="axial binding residue" evidence="12">
    <location>
        <position position="529"/>
    </location>
    <ligand>
        <name>heme</name>
        <dbReference type="ChEBI" id="CHEBI:30413"/>
    </ligand>
    <ligandPart>
        <name>Fe</name>
        <dbReference type="ChEBI" id="CHEBI:18248"/>
    </ligandPart>
</feature>
<gene>
    <name evidence="15" type="ORF">Tsubulata_049884</name>
</gene>
<dbReference type="FunFam" id="1.10.630.10:FF:000019">
    <property type="entry name" value="Cytochrome P450 family protein"/>
    <property type="match status" value="1"/>
</dbReference>
<dbReference type="GO" id="GO:0020037">
    <property type="term" value="F:heme binding"/>
    <property type="evidence" value="ECO:0007669"/>
    <property type="project" value="InterPro"/>
</dbReference>
<keyword evidence="4 12" id="KW-0349">Heme</keyword>
<dbReference type="InterPro" id="IPR036396">
    <property type="entry name" value="Cyt_P450_sf"/>
</dbReference>
<dbReference type="InterPro" id="IPR002401">
    <property type="entry name" value="Cyt_P450_E_grp-I"/>
</dbReference>
<dbReference type="EMBL" id="JAKUCV010006918">
    <property type="protein sequence ID" value="KAJ4825399.1"/>
    <property type="molecule type" value="Genomic_DNA"/>
</dbReference>
<comment type="subcellular location">
    <subcellularLocation>
        <location evidence="2">Membrane</location>
        <topology evidence="2">Single-pass membrane protein</topology>
    </subcellularLocation>
</comment>
<keyword evidence="10 13" id="KW-0503">Monooxygenase</keyword>
<keyword evidence="8 13" id="KW-0560">Oxidoreductase</keyword>
<evidence type="ECO:0000256" key="9">
    <source>
        <dbReference type="ARBA" id="ARBA00023004"/>
    </source>
</evidence>
<dbReference type="Gene3D" id="1.10.630.10">
    <property type="entry name" value="Cytochrome P450"/>
    <property type="match status" value="1"/>
</dbReference>
<evidence type="ECO:0000256" key="3">
    <source>
        <dbReference type="ARBA" id="ARBA00010617"/>
    </source>
</evidence>
<comment type="cofactor">
    <cofactor evidence="1 12">
        <name>heme</name>
        <dbReference type="ChEBI" id="CHEBI:30413"/>
    </cofactor>
</comment>
<dbReference type="GO" id="GO:0016709">
    <property type="term" value="F:oxidoreductase activity, acting on paired donors, with incorporation or reduction of molecular oxygen, NAD(P)H as one donor, and incorporation of one atom of oxygen"/>
    <property type="evidence" value="ECO:0007669"/>
    <property type="project" value="TreeGrafter"/>
</dbReference>
<dbReference type="AlphaFoldDB" id="A0A9Q0F786"/>
<evidence type="ECO:0000256" key="6">
    <source>
        <dbReference type="ARBA" id="ARBA00022723"/>
    </source>
</evidence>
<evidence type="ECO:0008006" key="17">
    <source>
        <dbReference type="Google" id="ProtNLM"/>
    </source>
</evidence>
<evidence type="ECO:0000256" key="8">
    <source>
        <dbReference type="ARBA" id="ARBA00023002"/>
    </source>
</evidence>
<reference evidence="15" key="2">
    <citation type="journal article" date="2023" name="Plants (Basel)">
        <title>Annotation of the Turnera subulata (Passifloraceae) Draft Genome Reveals the S-Locus Evolved after the Divergence of Turneroideae from Passifloroideae in a Stepwise Manner.</title>
        <authorList>
            <person name="Henning P.M."/>
            <person name="Roalson E.H."/>
            <person name="Mir W."/>
            <person name="McCubbin A.G."/>
            <person name="Shore J.S."/>
        </authorList>
    </citation>
    <scope>NUCLEOTIDE SEQUENCE</scope>
    <source>
        <strain evidence="15">F60SS</strain>
    </source>
</reference>
<dbReference type="PRINTS" id="PR00385">
    <property type="entry name" value="P450"/>
</dbReference>
<evidence type="ECO:0000256" key="4">
    <source>
        <dbReference type="ARBA" id="ARBA00022617"/>
    </source>
</evidence>
<dbReference type="InterPro" id="IPR051103">
    <property type="entry name" value="Plant_metabolite_P450s"/>
</dbReference>
<evidence type="ECO:0000256" key="5">
    <source>
        <dbReference type="ARBA" id="ARBA00022692"/>
    </source>
</evidence>
<dbReference type="CDD" id="cd20655">
    <property type="entry name" value="CYP93"/>
    <property type="match status" value="1"/>
</dbReference>
<keyword evidence="16" id="KW-1185">Reference proteome</keyword>
<organism evidence="15 16">
    <name type="scientific">Turnera subulata</name>
    <dbReference type="NCBI Taxonomy" id="218843"/>
    <lineage>
        <taxon>Eukaryota</taxon>
        <taxon>Viridiplantae</taxon>
        <taxon>Streptophyta</taxon>
        <taxon>Embryophyta</taxon>
        <taxon>Tracheophyta</taxon>
        <taxon>Spermatophyta</taxon>
        <taxon>Magnoliopsida</taxon>
        <taxon>eudicotyledons</taxon>
        <taxon>Gunneridae</taxon>
        <taxon>Pentapetalae</taxon>
        <taxon>rosids</taxon>
        <taxon>fabids</taxon>
        <taxon>Malpighiales</taxon>
        <taxon>Passifloraceae</taxon>
        <taxon>Turnera</taxon>
    </lineage>
</organism>
<feature type="compositionally biased region" description="Low complexity" evidence="14">
    <location>
        <begin position="1"/>
        <end position="18"/>
    </location>
</feature>
<dbReference type="PANTHER" id="PTHR24298:SF888">
    <property type="entry name" value="P450, PUTATIVE-RELATED"/>
    <property type="match status" value="1"/>
</dbReference>
<dbReference type="GO" id="GO:0005506">
    <property type="term" value="F:iron ion binding"/>
    <property type="evidence" value="ECO:0007669"/>
    <property type="project" value="InterPro"/>
</dbReference>
<feature type="region of interest" description="Disordered" evidence="14">
    <location>
        <begin position="1"/>
        <end position="25"/>
    </location>
</feature>
<keyword evidence="7" id="KW-1133">Transmembrane helix</keyword>
<evidence type="ECO:0000256" key="10">
    <source>
        <dbReference type="ARBA" id="ARBA00023033"/>
    </source>
</evidence>
<dbReference type="PROSITE" id="PS00086">
    <property type="entry name" value="CYTOCHROME_P450"/>
    <property type="match status" value="1"/>
</dbReference>
<evidence type="ECO:0000256" key="1">
    <source>
        <dbReference type="ARBA" id="ARBA00001971"/>
    </source>
</evidence>
<evidence type="ECO:0000313" key="16">
    <source>
        <dbReference type="Proteomes" id="UP001141552"/>
    </source>
</evidence>
<comment type="similarity">
    <text evidence="3 13">Belongs to the cytochrome P450 family.</text>
</comment>
<keyword evidence="5" id="KW-0812">Transmembrane</keyword>
<dbReference type="InterPro" id="IPR001128">
    <property type="entry name" value="Cyt_P450"/>
</dbReference>
<keyword evidence="6 12" id="KW-0479">Metal-binding</keyword>
<dbReference type="PANTHER" id="PTHR24298">
    <property type="entry name" value="FLAVONOID 3'-MONOOXYGENASE-RELATED"/>
    <property type="match status" value="1"/>
</dbReference>
<dbReference type="PRINTS" id="PR00463">
    <property type="entry name" value="EP450I"/>
</dbReference>
<evidence type="ECO:0000256" key="11">
    <source>
        <dbReference type="ARBA" id="ARBA00023136"/>
    </source>
</evidence>
<evidence type="ECO:0000256" key="13">
    <source>
        <dbReference type="RuleBase" id="RU000461"/>
    </source>
</evidence>
<dbReference type="SUPFAM" id="SSF48264">
    <property type="entry name" value="Cytochrome P450"/>
    <property type="match status" value="1"/>
</dbReference>
<reference evidence="15" key="1">
    <citation type="submission" date="2022-02" db="EMBL/GenBank/DDBJ databases">
        <authorList>
            <person name="Henning P.M."/>
            <person name="McCubbin A.G."/>
            <person name="Shore J.S."/>
        </authorList>
    </citation>
    <scope>NUCLEOTIDE SEQUENCE</scope>
    <source>
        <strain evidence="15">F60SS</strain>
        <tissue evidence="15">Leaves</tissue>
    </source>
</reference>
<dbReference type="OrthoDB" id="1103324at2759"/>
<evidence type="ECO:0000256" key="12">
    <source>
        <dbReference type="PIRSR" id="PIRSR602401-1"/>
    </source>
</evidence>
<evidence type="ECO:0000313" key="15">
    <source>
        <dbReference type="EMBL" id="KAJ4825399.1"/>
    </source>
</evidence>
<dbReference type="GO" id="GO:0016020">
    <property type="term" value="C:membrane"/>
    <property type="evidence" value="ECO:0007669"/>
    <property type="project" value="UniProtKB-SubCell"/>
</dbReference>
<name>A0A9Q0F786_9ROSI</name>
<evidence type="ECO:0000256" key="14">
    <source>
        <dbReference type="SAM" id="MobiDB-lite"/>
    </source>
</evidence>
<keyword evidence="9 12" id="KW-0408">Iron</keyword>
<accession>A0A9Q0F786</accession>
<evidence type="ECO:0000256" key="2">
    <source>
        <dbReference type="ARBA" id="ARBA00004167"/>
    </source>
</evidence>